<dbReference type="EnsemblMetazoa" id="SMAR010588-RA">
    <property type="protein sequence ID" value="SMAR010588-PA"/>
    <property type="gene ID" value="SMAR010588"/>
</dbReference>
<accession>T1JA33</accession>
<dbReference type="AlphaFoldDB" id="T1JA33"/>
<organism evidence="1 2">
    <name type="scientific">Strigamia maritima</name>
    <name type="common">European centipede</name>
    <name type="synonym">Geophilus maritimus</name>
    <dbReference type="NCBI Taxonomy" id="126957"/>
    <lineage>
        <taxon>Eukaryota</taxon>
        <taxon>Metazoa</taxon>
        <taxon>Ecdysozoa</taxon>
        <taxon>Arthropoda</taxon>
        <taxon>Myriapoda</taxon>
        <taxon>Chilopoda</taxon>
        <taxon>Pleurostigmophora</taxon>
        <taxon>Geophilomorpha</taxon>
        <taxon>Linotaeniidae</taxon>
        <taxon>Strigamia</taxon>
    </lineage>
</organism>
<dbReference type="HOGENOM" id="CLU_2998994_0_0_1"/>
<evidence type="ECO:0000313" key="2">
    <source>
        <dbReference type="Proteomes" id="UP000014500"/>
    </source>
</evidence>
<proteinExistence type="predicted"/>
<reference evidence="1" key="2">
    <citation type="submission" date="2015-02" db="UniProtKB">
        <authorList>
            <consortium name="EnsemblMetazoa"/>
        </authorList>
    </citation>
    <scope>IDENTIFICATION</scope>
</reference>
<keyword evidence="2" id="KW-1185">Reference proteome</keyword>
<protein>
    <submittedName>
        <fullName evidence="1">Uncharacterized protein</fullName>
    </submittedName>
</protein>
<evidence type="ECO:0000313" key="1">
    <source>
        <dbReference type="EnsemblMetazoa" id="SMAR010588-PA"/>
    </source>
</evidence>
<dbReference type="Proteomes" id="UP000014500">
    <property type="component" value="Unassembled WGS sequence"/>
</dbReference>
<reference evidence="2" key="1">
    <citation type="submission" date="2011-05" db="EMBL/GenBank/DDBJ databases">
        <authorList>
            <person name="Richards S.R."/>
            <person name="Qu J."/>
            <person name="Jiang H."/>
            <person name="Jhangiani S.N."/>
            <person name="Agravi P."/>
            <person name="Goodspeed R."/>
            <person name="Gross S."/>
            <person name="Mandapat C."/>
            <person name="Jackson L."/>
            <person name="Mathew T."/>
            <person name="Pu L."/>
            <person name="Thornton R."/>
            <person name="Saada N."/>
            <person name="Wilczek-Boney K.B."/>
            <person name="Lee S."/>
            <person name="Kovar C."/>
            <person name="Wu Y."/>
            <person name="Scherer S.E."/>
            <person name="Worley K.C."/>
            <person name="Muzny D.M."/>
            <person name="Gibbs R."/>
        </authorList>
    </citation>
    <scope>NUCLEOTIDE SEQUENCE</scope>
    <source>
        <strain evidence="2">Brora</strain>
    </source>
</reference>
<dbReference type="EMBL" id="JH431981">
    <property type="status" value="NOT_ANNOTATED_CDS"/>
    <property type="molecule type" value="Genomic_DNA"/>
</dbReference>
<sequence>MSILISLIYRADTVFLDQFGQILLAQHKKQNQQLQSQPVVINTNLNLVLVADDKPRR</sequence>
<name>T1JA33_STRMM</name>